<keyword evidence="2" id="KW-1185">Reference proteome</keyword>
<dbReference type="Proteomes" id="UP000588158">
    <property type="component" value="Unassembled WGS sequence"/>
</dbReference>
<sequence length="386" mass="41336">MTTNISPADPARHLRSAEDPAELLAEARLSLHELPSDCLLLAGTGGRGTPPMLTRSSLRDLLAGNGAAHLASHLALMALRGSGGVHALVVIGDGYQGVLDEVIHEVLPRAAHLLRSAGTGPDATGARLLSVRGAADGRRWELTPVDPSAPRGAQRALPAGTLREFAETRAAASAVLRGRAIPRPAHADPRLAAIGRRLALPPVDLASPADPMALLESAETALAALRDGAEDAFAAEDMSKCEQLAALLSALAVDRLHWELLARLVEHGRERTIEREELLQELCRDPSWRPSEDVCAGGRWYRLLEEVREVATGALDGAVGSGRGTARPAWRALTTLLVLLSWWNHRFATAGRLVDELREREPESTLAPLLSRMTDTPIFPAWWPAA</sequence>
<organism evidence="1 2">
    <name type="scientific">Brachybacterium aquaticum</name>
    <dbReference type="NCBI Taxonomy" id="1432564"/>
    <lineage>
        <taxon>Bacteria</taxon>
        <taxon>Bacillati</taxon>
        <taxon>Actinomycetota</taxon>
        <taxon>Actinomycetes</taxon>
        <taxon>Micrococcales</taxon>
        <taxon>Dermabacteraceae</taxon>
        <taxon>Brachybacterium</taxon>
    </lineage>
</organism>
<comment type="caution">
    <text evidence="1">The sequence shown here is derived from an EMBL/GenBank/DDBJ whole genome shotgun (WGS) entry which is preliminary data.</text>
</comment>
<gene>
    <name evidence="1" type="ORF">HNR70_001428</name>
</gene>
<name>A0A841AE47_9MICO</name>
<proteinExistence type="predicted"/>
<accession>A0A841AE47</accession>
<reference evidence="1 2" key="1">
    <citation type="submission" date="2020-08" db="EMBL/GenBank/DDBJ databases">
        <title>Sequencing the genomes of 1000 actinobacteria strains.</title>
        <authorList>
            <person name="Klenk H.-P."/>
        </authorList>
    </citation>
    <scope>NUCLEOTIDE SEQUENCE [LARGE SCALE GENOMIC DNA]</scope>
    <source>
        <strain evidence="1 2">DSM 28796</strain>
    </source>
</reference>
<dbReference type="RefSeq" id="WP_184325048.1">
    <property type="nucleotide sequence ID" value="NZ_JACHLZ010000001.1"/>
</dbReference>
<dbReference type="AlphaFoldDB" id="A0A841AE47"/>
<evidence type="ECO:0000313" key="1">
    <source>
        <dbReference type="EMBL" id="MBB5831615.1"/>
    </source>
</evidence>
<evidence type="ECO:0000313" key="2">
    <source>
        <dbReference type="Proteomes" id="UP000588158"/>
    </source>
</evidence>
<protein>
    <recommendedName>
        <fullName evidence="3">DUF4192 domain-containing protein</fullName>
    </recommendedName>
</protein>
<dbReference type="EMBL" id="JACHLZ010000001">
    <property type="protein sequence ID" value="MBB5831615.1"/>
    <property type="molecule type" value="Genomic_DNA"/>
</dbReference>
<evidence type="ECO:0008006" key="3">
    <source>
        <dbReference type="Google" id="ProtNLM"/>
    </source>
</evidence>